<feature type="signal peptide" evidence="2">
    <location>
        <begin position="1"/>
        <end position="21"/>
    </location>
</feature>
<feature type="region of interest" description="Disordered" evidence="1">
    <location>
        <begin position="22"/>
        <end position="53"/>
    </location>
</feature>
<dbReference type="Proteomes" id="UP000006701">
    <property type="component" value="Unassembled WGS sequence"/>
</dbReference>
<dbReference type="KEGG" id="act:ACLA_043930"/>
<dbReference type="HOGENOM" id="CLU_051696_0_0_1"/>
<reference evidence="3 4" key="1">
    <citation type="journal article" date="2008" name="PLoS Genet.">
        <title>Genomic islands in the pathogenic filamentous fungus Aspergillus fumigatus.</title>
        <authorList>
            <person name="Fedorova N.D."/>
            <person name="Khaldi N."/>
            <person name="Joardar V.S."/>
            <person name="Maiti R."/>
            <person name="Amedeo P."/>
            <person name="Anderson M.J."/>
            <person name="Crabtree J."/>
            <person name="Silva J.C."/>
            <person name="Badger J.H."/>
            <person name="Albarraq A."/>
            <person name="Angiuoli S."/>
            <person name="Bussey H."/>
            <person name="Bowyer P."/>
            <person name="Cotty P.J."/>
            <person name="Dyer P.S."/>
            <person name="Egan A."/>
            <person name="Galens K."/>
            <person name="Fraser-Liggett C.M."/>
            <person name="Haas B.J."/>
            <person name="Inman J.M."/>
            <person name="Kent R."/>
            <person name="Lemieux S."/>
            <person name="Malavazi I."/>
            <person name="Orvis J."/>
            <person name="Roemer T."/>
            <person name="Ronning C.M."/>
            <person name="Sundaram J.P."/>
            <person name="Sutton G."/>
            <person name="Turner G."/>
            <person name="Venter J.C."/>
            <person name="White O.R."/>
            <person name="Whitty B.R."/>
            <person name="Youngman P."/>
            <person name="Wolfe K.H."/>
            <person name="Goldman G.H."/>
            <person name="Wortman J.R."/>
            <person name="Jiang B."/>
            <person name="Denning D.W."/>
            <person name="Nierman W.C."/>
        </authorList>
    </citation>
    <scope>NUCLEOTIDE SEQUENCE [LARGE SCALE GENOMIC DNA]</scope>
    <source>
        <strain evidence="4">ATCC 1007 / CBS 513.65 / DSM 816 / NCTC 3887 / NRRL 1</strain>
    </source>
</reference>
<dbReference type="RefSeq" id="XP_001275099.1">
    <property type="nucleotide sequence ID" value="XM_001275098.1"/>
</dbReference>
<feature type="compositionally biased region" description="Low complexity" evidence="1">
    <location>
        <begin position="34"/>
        <end position="53"/>
    </location>
</feature>
<protein>
    <submittedName>
        <fullName evidence="3">Uncharacterized protein</fullName>
    </submittedName>
</protein>
<sequence>MLLSSLLNYAPLLALPVTVAARRGGGGDSEDSGDSSSDSSSGSRSSSSSGDSCGSKQYTLYKYDLVPRNAQNWTTNAGGQKGRNPTTYDGSYFQGEAFLGYTATGGSRCPNATGSVRMLGYAWIGPQTPYPKGPENSIIIGFKAWETDKALEDITFSYDYLNDGLYCPRPPGLVKLMTTRSWTDWDARTYRAGDIVRMNLFPDQTRADAVSFNASTIPNLSPAPAYDEGDILLPASSCSSDERLSVGWPEGTNITGSITNTTLSLTIVGAGDTNTAYKYYVGKEDDIHVTFNVTFSGTFDRINSTRSVAVQQESQPMLFWVDNSSVMVGPGEFLMKPMWLAWTALFFFL</sequence>
<dbReference type="OMA" id="LGYAWIG"/>
<evidence type="ECO:0000256" key="1">
    <source>
        <dbReference type="SAM" id="MobiDB-lite"/>
    </source>
</evidence>
<evidence type="ECO:0000256" key="2">
    <source>
        <dbReference type="SAM" id="SignalP"/>
    </source>
</evidence>
<dbReference type="OrthoDB" id="4869700at2759"/>
<dbReference type="GeneID" id="4707422"/>
<gene>
    <name evidence="3" type="ORF">ACLA_043930</name>
</gene>
<accession>A1C8N6</accession>
<feature type="chain" id="PRO_5002633361" evidence="2">
    <location>
        <begin position="22"/>
        <end position="349"/>
    </location>
</feature>
<dbReference type="VEuPathDB" id="FungiDB:ACLA_043930"/>
<name>A1C8N6_ASPCL</name>
<organism evidence="3 4">
    <name type="scientific">Aspergillus clavatus (strain ATCC 1007 / CBS 513.65 / DSM 816 / NCTC 3887 / NRRL 1 / QM 1276 / 107)</name>
    <dbReference type="NCBI Taxonomy" id="344612"/>
    <lineage>
        <taxon>Eukaryota</taxon>
        <taxon>Fungi</taxon>
        <taxon>Dikarya</taxon>
        <taxon>Ascomycota</taxon>
        <taxon>Pezizomycotina</taxon>
        <taxon>Eurotiomycetes</taxon>
        <taxon>Eurotiomycetidae</taxon>
        <taxon>Eurotiales</taxon>
        <taxon>Aspergillaceae</taxon>
        <taxon>Aspergillus</taxon>
        <taxon>Aspergillus subgen. Fumigati</taxon>
    </lineage>
</organism>
<evidence type="ECO:0000313" key="4">
    <source>
        <dbReference type="Proteomes" id="UP000006701"/>
    </source>
</evidence>
<keyword evidence="2" id="KW-0732">Signal</keyword>
<dbReference type="EMBL" id="DS027046">
    <property type="protein sequence ID" value="EAW13673.1"/>
    <property type="molecule type" value="Genomic_DNA"/>
</dbReference>
<keyword evidence="4" id="KW-1185">Reference proteome</keyword>
<dbReference type="eggNOG" id="ENOG502SP1W">
    <property type="taxonomic scope" value="Eukaryota"/>
</dbReference>
<evidence type="ECO:0000313" key="3">
    <source>
        <dbReference type="EMBL" id="EAW13673.1"/>
    </source>
</evidence>
<proteinExistence type="predicted"/>
<dbReference type="AlphaFoldDB" id="A1C8N6"/>